<dbReference type="InterPro" id="IPR050306">
    <property type="entry name" value="PfkB_Carbo_kinase"/>
</dbReference>
<dbReference type="AlphaFoldDB" id="A0A383C955"/>
<evidence type="ECO:0000256" key="1">
    <source>
        <dbReference type="ARBA" id="ARBA00010688"/>
    </source>
</evidence>
<dbReference type="Gene3D" id="3.40.1190.20">
    <property type="match status" value="1"/>
</dbReference>
<reference evidence="5" key="1">
    <citation type="submission" date="2018-05" db="EMBL/GenBank/DDBJ databases">
        <authorList>
            <person name="Lanie J.A."/>
            <person name="Ng W.-L."/>
            <person name="Kazmierczak K.M."/>
            <person name="Andrzejewski T.M."/>
            <person name="Davidsen T.M."/>
            <person name="Wayne K.J."/>
            <person name="Tettelin H."/>
            <person name="Glass J.I."/>
            <person name="Rusch D."/>
            <person name="Podicherti R."/>
            <person name="Tsui H.-C.T."/>
            <person name="Winkler M.E."/>
        </authorList>
    </citation>
    <scope>NUCLEOTIDE SEQUENCE</scope>
</reference>
<accession>A0A383C955</accession>
<organism evidence="5">
    <name type="scientific">marine metagenome</name>
    <dbReference type="NCBI Taxonomy" id="408172"/>
    <lineage>
        <taxon>unclassified sequences</taxon>
        <taxon>metagenomes</taxon>
        <taxon>ecological metagenomes</taxon>
    </lineage>
</organism>
<dbReference type="PANTHER" id="PTHR43085">
    <property type="entry name" value="HEXOKINASE FAMILY MEMBER"/>
    <property type="match status" value="1"/>
</dbReference>
<evidence type="ECO:0000256" key="2">
    <source>
        <dbReference type="ARBA" id="ARBA00022679"/>
    </source>
</evidence>
<dbReference type="Pfam" id="PF00294">
    <property type="entry name" value="PfkB"/>
    <property type="match status" value="1"/>
</dbReference>
<dbReference type="InterPro" id="IPR011611">
    <property type="entry name" value="PfkB_dom"/>
</dbReference>
<protein>
    <recommendedName>
        <fullName evidence="4">Carbohydrate kinase PfkB domain-containing protein</fullName>
    </recommendedName>
</protein>
<dbReference type="InterPro" id="IPR029056">
    <property type="entry name" value="Ribokinase-like"/>
</dbReference>
<gene>
    <name evidence="5" type="ORF">METZ01_LOCUS481790</name>
</gene>
<comment type="similarity">
    <text evidence="1">Belongs to the carbohydrate kinase PfkB family.</text>
</comment>
<dbReference type="PANTHER" id="PTHR43085:SF57">
    <property type="entry name" value="CARBOHYDRATE KINASE PFKB DOMAIN-CONTAINING PROTEIN"/>
    <property type="match status" value="1"/>
</dbReference>
<feature type="domain" description="Carbohydrate kinase PfkB" evidence="4">
    <location>
        <begin position="31"/>
        <end position="150"/>
    </location>
</feature>
<dbReference type="EMBL" id="UINC01207024">
    <property type="protein sequence ID" value="SVE28936.1"/>
    <property type="molecule type" value="Genomic_DNA"/>
</dbReference>
<dbReference type="GO" id="GO:0016301">
    <property type="term" value="F:kinase activity"/>
    <property type="evidence" value="ECO:0007669"/>
    <property type="project" value="UniProtKB-KW"/>
</dbReference>
<evidence type="ECO:0000313" key="5">
    <source>
        <dbReference type="EMBL" id="SVE28936.1"/>
    </source>
</evidence>
<keyword evidence="3" id="KW-0418">Kinase</keyword>
<keyword evidence="2" id="KW-0808">Transferase</keyword>
<evidence type="ECO:0000256" key="3">
    <source>
        <dbReference type="ARBA" id="ARBA00022777"/>
    </source>
</evidence>
<feature type="non-terminal residue" evidence="5">
    <location>
        <position position="1"/>
    </location>
</feature>
<name>A0A383C955_9ZZZZ</name>
<sequence>PTVFAELAGRGTVAVDVQGMLRRRRQGKVTWNMTREIRHMMRFVDVLKADADEAKFLTGCNSTRDALTELGNWGPREILITTGSHGSYIFDSGKIWSIPALKPEIVLDPTGCGDTYLSGYIAARSRGFEAQRSAYIGAAAASYKLEYSGPLQESFNELCKRIDTDSSVITSVGASPNSSGN</sequence>
<evidence type="ECO:0000259" key="4">
    <source>
        <dbReference type="Pfam" id="PF00294"/>
    </source>
</evidence>
<proteinExistence type="inferred from homology"/>
<dbReference type="SUPFAM" id="SSF53613">
    <property type="entry name" value="Ribokinase-like"/>
    <property type="match status" value="1"/>
</dbReference>